<evidence type="ECO:0000313" key="6">
    <source>
        <dbReference type="EMBL" id="KAF2091333.1"/>
    </source>
</evidence>
<dbReference type="AlphaFoldDB" id="A0A9P4LZF2"/>
<organism evidence="6 7">
    <name type="scientific">Saccharata proteae CBS 121410</name>
    <dbReference type="NCBI Taxonomy" id="1314787"/>
    <lineage>
        <taxon>Eukaryota</taxon>
        <taxon>Fungi</taxon>
        <taxon>Dikarya</taxon>
        <taxon>Ascomycota</taxon>
        <taxon>Pezizomycotina</taxon>
        <taxon>Dothideomycetes</taxon>
        <taxon>Dothideomycetes incertae sedis</taxon>
        <taxon>Botryosphaeriales</taxon>
        <taxon>Saccharataceae</taxon>
        <taxon>Saccharata</taxon>
    </lineage>
</organism>
<evidence type="ECO:0000259" key="5">
    <source>
        <dbReference type="SMART" id="SM00822"/>
    </source>
</evidence>
<dbReference type="FunFam" id="3.40.50.720:FF:000245">
    <property type="entry name" value="Short chain dehydrogenase, putative"/>
    <property type="match status" value="1"/>
</dbReference>
<evidence type="ECO:0000256" key="3">
    <source>
        <dbReference type="ARBA" id="ARBA00023002"/>
    </source>
</evidence>
<sequence length="295" mass="31396">MAPSIISDTALPADIPESNQTPTSTTSTDKLFGLSDRTVIVTGGARGLGITLAIAILECGGDVVCLDILPEPSPEEWTVLAKLAKTSRTGQHSSYRQCDITSEEAVEEVVGEVAKEAAERGRPVRGLVSCAGIQQMKDAIDYPVEGYRKIFDVNVVGNFIVAKHCARVMREGGVGGSIVFIGSMSGQIANRGLHCSAYNSSKAAVQQMTRSLSMEWGTYGIRVNSLSPGYIRTKMTDQLLDEKPDVERIWMQGAALGRLGAPEDFKAPAVYLLADGSAWQTGSDLRVDGGHCASA</sequence>
<keyword evidence="3" id="KW-0560">Oxidoreductase</keyword>
<keyword evidence="2" id="KW-0521">NADP</keyword>
<feature type="compositionally biased region" description="Polar residues" evidence="4">
    <location>
        <begin position="17"/>
        <end position="29"/>
    </location>
</feature>
<dbReference type="InterPro" id="IPR002347">
    <property type="entry name" value="SDR_fam"/>
</dbReference>
<dbReference type="PRINTS" id="PR00081">
    <property type="entry name" value="GDHRDH"/>
</dbReference>
<dbReference type="Proteomes" id="UP000799776">
    <property type="component" value="Unassembled WGS sequence"/>
</dbReference>
<evidence type="ECO:0000256" key="2">
    <source>
        <dbReference type="ARBA" id="ARBA00022857"/>
    </source>
</evidence>
<evidence type="ECO:0000256" key="1">
    <source>
        <dbReference type="ARBA" id="ARBA00006484"/>
    </source>
</evidence>
<accession>A0A9P4LZF2</accession>
<dbReference type="OrthoDB" id="1669814at2759"/>
<evidence type="ECO:0000256" key="4">
    <source>
        <dbReference type="SAM" id="MobiDB-lite"/>
    </source>
</evidence>
<dbReference type="PANTHER" id="PTHR43008:SF9">
    <property type="entry name" value="OXIDOREDUCTASE"/>
    <property type="match status" value="1"/>
</dbReference>
<dbReference type="PANTHER" id="PTHR43008">
    <property type="entry name" value="BENZIL REDUCTASE"/>
    <property type="match status" value="1"/>
</dbReference>
<name>A0A9P4LZF2_9PEZI</name>
<reference evidence="6" key="1">
    <citation type="journal article" date="2020" name="Stud. Mycol.">
        <title>101 Dothideomycetes genomes: a test case for predicting lifestyles and emergence of pathogens.</title>
        <authorList>
            <person name="Haridas S."/>
            <person name="Albert R."/>
            <person name="Binder M."/>
            <person name="Bloem J."/>
            <person name="Labutti K."/>
            <person name="Salamov A."/>
            <person name="Andreopoulos B."/>
            <person name="Baker S."/>
            <person name="Barry K."/>
            <person name="Bills G."/>
            <person name="Bluhm B."/>
            <person name="Cannon C."/>
            <person name="Castanera R."/>
            <person name="Culley D."/>
            <person name="Daum C."/>
            <person name="Ezra D."/>
            <person name="Gonzalez J."/>
            <person name="Henrissat B."/>
            <person name="Kuo A."/>
            <person name="Liang C."/>
            <person name="Lipzen A."/>
            <person name="Lutzoni F."/>
            <person name="Magnuson J."/>
            <person name="Mondo S."/>
            <person name="Nolan M."/>
            <person name="Ohm R."/>
            <person name="Pangilinan J."/>
            <person name="Park H.-J."/>
            <person name="Ramirez L."/>
            <person name="Alfaro M."/>
            <person name="Sun H."/>
            <person name="Tritt A."/>
            <person name="Yoshinaga Y."/>
            <person name="Zwiers L.-H."/>
            <person name="Turgeon B."/>
            <person name="Goodwin S."/>
            <person name="Spatafora J."/>
            <person name="Crous P."/>
            <person name="Grigoriev I."/>
        </authorList>
    </citation>
    <scope>NUCLEOTIDE SEQUENCE</scope>
    <source>
        <strain evidence="6">CBS 121410</strain>
    </source>
</reference>
<feature type="domain" description="Ketoreductase" evidence="5">
    <location>
        <begin position="37"/>
        <end position="219"/>
    </location>
</feature>
<dbReference type="InterPro" id="IPR036291">
    <property type="entry name" value="NAD(P)-bd_dom_sf"/>
</dbReference>
<dbReference type="SMART" id="SM00822">
    <property type="entry name" value="PKS_KR"/>
    <property type="match status" value="1"/>
</dbReference>
<dbReference type="EMBL" id="ML978711">
    <property type="protein sequence ID" value="KAF2091333.1"/>
    <property type="molecule type" value="Genomic_DNA"/>
</dbReference>
<protein>
    <submittedName>
        <fullName evidence="6">NAD(P)-binding protein</fullName>
    </submittedName>
</protein>
<gene>
    <name evidence="6" type="ORF">K490DRAFT_70213</name>
</gene>
<dbReference type="InterPro" id="IPR057326">
    <property type="entry name" value="KR_dom"/>
</dbReference>
<comment type="similarity">
    <text evidence="1">Belongs to the short-chain dehydrogenases/reductases (SDR) family.</text>
</comment>
<evidence type="ECO:0000313" key="7">
    <source>
        <dbReference type="Proteomes" id="UP000799776"/>
    </source>
</evidence>
<keyword evidence="7" id="KW-1185">Reference proteome</keyword>
<feature type="region of interest" description="Disordered" evidence="4">
    <location>
        <begin position="1"/>
        <end position="29"/>
    </location>
</feature>
<dbReference type="PROSITE" id="PS00061">
    <property type="entry name" value="ADH_SHORT"/>
    <property type="match status" value="1"/>
</dbReference>
<proteinExistence type="inferred from homology"/>
<dbReference type="SUPFAM" id="SSF51735">
    <property type="entry name" value="NAD(P)-binding Rossmann-fold domains"/>
    <property type="match status" value="1"/>
</dbReference>
<dbReference type="GO" id="GO:0050664">
    <property type="term" value="F:oxidoreductase activity, acting on NAD(P)H, oxygen as acceptor"/>
    <property type="evidence" value="ECO:0007669"/>
    <property type="project" value="TreeGrafter"/>
</dbReference>
<dbReference type="Pfam" id="PF13561">
    <property type="entry name" value="adh_short_C2"/>
    <property type="match status" value="1"/>
</dbReference>
<comment type="caution">
    <text evidence="6">The sequence shown here is derived from an EMBL/GenBank/DDBJ whole genome shotgun (WGS) entry which is preliminary data.</text>
</comment>
<dbReference type="GO" id="GO:0016616">
    <property type="term" value="F:oxidoreductase activity, acting on the CH-OH group of donors, NAD or NADP as acceptor"/>
    <property type="evidence" value="ECO:0007669"/>
    <property type="project" value="UniProtKB-ARBA"/>
</dbReference>
<dbReference type="Gene3D" id="3.40.50.720">
    <property type="entry name" value="NAD(P)-binding Rossmann-like Domain"/>
    <property type="match status" value="1"/>
</dbReference>
<dbReference type="InterPro" id="IPR020904">
    <property type="entry name" value="Sc_DH/Rdtase_CS"/>
</dbReference>